<sequence>MGTLSLPEYTNLPEDCKNLRTAFKGLGCNEKRVIEILGRRTQAQRMEIAQAYQTVYSQSLHKRLKSAFSGKLEKALLLWMMDAAERDAVLLYEAIRGTGSKCDRALIGILCTRTSAQLFLIKQAYYTMFSETLENHISGVDTCAADFHKTKWAFWRSTDSRKIEFRERLPSITKLLLALVRGNRPENTDIDRHIALNDAHQLNKVCMGRTGSEDTFIHIISTRSTAQLVATLNYFQQHYGQEFEKALKKERWGELEGALQVAVQCFRQPAKFYAKELCVALMGFAMDDDTLIRVITTRAEIDMQYIKLEFTNESKRLLEEVIAIDTSGSYRLFLLTLIGHGEVGLYSPSNTAGSASFFSASSSSQHQSNVSVASSRSSDHN</sequence>
<evidence type="ECO:0000313" key="6">
    <source>
        <dbReference type="Proteomes" id="UP001497512"/>
    </source>
</evidence>
<dbReference type="SUPFAM" id="SSF47874">
    <property type="entry name" value="Annexin"/>
    <property type="match status" value="1"/>
</dbReference>
<evidence type="ECO:0000256" key="1">
    <source>
        <dbReference type="ARBA" id="ARBA00007831"/>
    </source>
</evidence>
<dbReference type="PANTHER" id="PTHR10502:SF102">
    <property type="entry name" value="ANNEXIN B11"/>
    <property type="match status" value="1"/>
</dbReference>
<evidence type="ECO:0008006" key="7">
    <source>
        <dbReference type="Google" id="ProtNLM"/>
    </source>
</evidence>
<keyword evidence="3" id="KW-0041">Annexin</keyword>
<evidence type="ECO:0000256" key="4">
    <source>
        <dbReference type="SAM" id="MobiDB-lite"/>
    </source>
</evidence>
<evidence type="ECO:0000256" key="3">
    <source>
        <dbReference type="ARBA" id="ARBA00023216"/>
    </source>
</evidence>
<reference evidence="5" key="1">
    <citation type="submission" date="2024-02" db="EMBL/GenBank/DDBJ databases">
        <authorList>
            <consortium name="ELIXIR-Norway"/>
            <consortium name="Elixir Norway"/>
        </authorList>
    </citation>
    <scope>NUCLEOTIDE SEQUENCE</scope>
</reference>
<evidence type="ECO:0000256" key="2">
    <source>
        <dbReference type="ARBA" id="ARBA00022737"/>
    </source>
</evidence>
<comment type="similarity">
    <text evidence="1">Belongs to the annexin family.</text>
</comment>
<accession>A0ABP0V3W4</accession>
<dbReference type="PANTHER" id="PTHR10502">
    <property type="entry name" value="ANNEXIN"/>
    <property type="match status" value="1"/>
</dbReference>
<name>A0ABP0V3W4_9BRYO</name>
<dbReference type="InterPro" id="IPR001464">
    <property type="entry name" value="Annexin"/>
</dbReference>
<dbReference type="Pfam" id="PF00191">
    <property type="entry name" value="Annexin"/>
    <property type="match status" value="4"/>
</dbReference>
<dbReference type="EMBL" id="OZ019901">
    <property type="protein sequence ID" value="CAK9236625.1"/>
    <property type="molecule type" value="Genomic_DNA"/>
</dbReference>
<dbReference type="Proteomes" id="UP001497512">
    <property type="component" value="Chromosome 9"/>
</dbReference>
<dbReference type="PROSITE" id="PS51897">
    <property type="entry name" value="ANNEXIN_2"/>
    <property type="match status" value="4"/>
</dbReference>
<evidence type="ECO:0000313" key="5">
    <source>
        <dbReference type="EMBL" id="CAK9236625.1"/>
    </source>
</evidence>
<dbReference type="Gene3D" id="1.10.220.10">
    <property type="entry name" value="Annexin"/>
    <property type="match status" value="4"/>
</dbReference>
<dbReference type="SMART" id="SM00335">
    <property type="entry name" value="ANX"/>
    <property type="match status" value="4"/>
</dbReference>
<proteinExistence type="inferred from homology"/>
<gene>
    <name evidence="5" type="ORF">CSSPTR1EN2_LOCUS23025</name>
</gene>
<dbReference type="InterPro" id="IPR037104">
    <property type="entry name" value="Annexin_sf"/>
</dbReference>
<feature type="region of interest" description="Disordered" evidence="4">
    <location>
        <begin position="357"/>
        <end position="381"/>
    </location>
</feature>
<dbReference type="PRINTS" id="PR00196">
    <property type="entry name" value="ANNEXIN"/>
</dbReference>
<protein>
    <recommendedName>
        <fullName evidence="7">Annexin</fullName>
    </recommendedName>
</protein>
<dbReference type="InterPro" id="IPR018502">
    <property type="entry name" value="Annexin_repeat"/>
</dbReference>
<keyword evidence="6" id="KW-1185">Reference proteome</keyword>
<organism evidence="5 6">
    <name type="scientific">Sphagnum troendelagicum</name>
    <dbReference type="NCBI Taxonomy" id="128251"/>
    <lineage>
        <taxon>Eukaryota</taxon>
        <taxon>Viridiplantae</taxon>
        <taxon>Streptophyta</taxon>
        <taxon>Embryophyta</taxon>
        <taxon>Bryophyta</taxon>
        <taxon>Sphagnophytina</taxon>
        <taxon>Sphagnopsida</taxon>
        <taxon>Sphagnales</taxon>
        <taxon>Sphagnaceae</taxon>
        <taxon>Sphagnum</taxon>
    </lineage>
</organism>
<keyword evidence="2" id="KW-0677">Repeat</keyword>